<dbReference type="Proteomes" id="UP000003111">
    <property type="component" value="Unassembled WGS sequence"/>
</dbReference>
<protein>
    <submittedName>
        <fullName evidence="1">Uncharacterized protein</fullName>
    </submittedName>
</protein>
<accession>E2SAJ8</accession>
<reference evidence="1" key="1">
    <citation type="submission" date="2010-08" db="EMBL/GenBank/DDBJ databases">
        <authorList>
            <person name="Muzny D."/>
            <person name="Qin X."/>
            <person name="Buhay C."/>
            <person name="Dugan-Rocha S."/>
            <person name="Ding Y."/>
            <person name="Chen G."/>
            <person name="Hawes A."/>
            <person name="Holder M."/>
            <person name="Jhangiani S."/>
            <person name="Johnson A."/>
            <person name="Khan Z."/>
            <person name="Li Z."/>
            <person name="Liu W."/>
            <person name="Liu X."/>
            <person name="Perez L."/>
            <person name="Shen H."/>
            <person name="Wang Q."/>
            <person name="Watt J."/>
            <person name="Xi L."/>
            <person name="Xin Y."/>
            <person name="Zhou J."/>
            <person name="Deng J."/>
            <person name="Jiang H."/>
            <person name="Liu Y."/>
            <person name="Qu J."/>
            <person name="Song X.-Z."/>
            <person name="Zhang L."/>
            <person name="Villasana D."/>
            <person name="Johnson A."/>
            <person name="Liu J."/>
            <person name="Liyanage D."/>
            <person name="Lorensuhewa L."/>
            <person name="Robinson T."/>
            <person name="Song A."/>
            <person name="Song B.-B."/>
            <person name="Dinh H."/>
            <person name="Thornton R."/>
            <person name="Coyle M."/>
            <person name="Francisco L."/>
            <person name="Jackson L."/>
            <person name="Javaid M."/>
            <person name="Korchina V."/>
            <person name="Kovar C."/>
            <person name="Mata R."/>
            <person name="Mathew T."/>
            <person name="Ngo R."/>
            <person name="Nguyen L."/>
            <person name="Nguyen N."/>
            <person name="Okwuonu G."/>
            <person name="Ongeri F."/>
            <person name="Pham C."/>
            <person name="Simmons D."/>
            <person name="Wilczek-Boney K."/>
            <person name="Hale W."/>
            <person name="Jakkamsetti A."/>
            <person name="Pham P."/>
            <person name="Ruth R."/>
            <person name="San Lucas F."/>
            <person name="Warren J."/>
            <person name="Zhang J."/>
            <person name="Zhao Z."/>
            <person name="Zhou C."/>
            <person name="Zhu D."/>
            <person name="Lee S."/>
            <person name="Bess C."/>
            <person name="Blankenburg K."/>
            <person name="Forbes L."/>
            <person name="Fu Q."/>
            <person name="Gubbala S."/>
            <person name="Hirani K."/>
            <person name="Jayaseelan J.C."/>
            <person name="Lara F."/>
            <person name="Munidasa M."/>
            <person name="Palculict T."/>
            <person name="Patil S."/>
            <person name="Pu L.-L."/>
            <person name="Saada N."/>
            <person name="Tang L."/>
            <person name="Weissenberger G."/>
            <person name="Zhu Y."/>
            <person name="Hemphill L."/>
            <person name="Shang Y."/>
            <person name="Youmans B."/>
            <person name="Ayvaz T."/>
            <person name="Ross M."/>
            <person name="Santibanez J."/>
            <person name="Aqrawi P."/>
            <person name="Gross S."/>
            <person name="Joshi V."/>
            <person name="Fowler G."/>
            <person name="Nazareth L."/>
            <person name="Reid J."/>
            <person name="Worley K."/>
            <person name="Petrosino J."/>
            <person name="Highlander S."/>
            <person name="Gibbs R."/>
        </authorList>
    </citation>
    <scope>NUCLEOTIDE SEQUENCE [LARGE SCALE GENOMIC DNA]</scope>
    <source>
        <strain evidence="1">DSM 15272</strain>
    </source>
</reference>
<dbReference type="STRING" id="585531.HMPREF0063_10988"/>
<dbReference type="RefSeq" id="WP_007078010.1">
    <property type="nucleotide sequence ID" value="NZ_CM001024.1"/>
</dbReference>
<dbReference type="HOGENOM" id="CLU_1088345_0_0_11"/>
<comment type="caution">
    <text evidence="1">The sequence shown here is derived from an EMBL/GenBank/DDBJ whole genome shotgun (WGS) entry which is preliminary data.</text>
</comment>
<dbReference type="eggNOG" id="ENOG5032YPM">
    <property type="taxonomic scope" value="Bacteria"/>
</dbReference>
<proteinExistence type="predicted"/>
<evidence type="ECO:0000313" key="1">
    <source>
        <dbReference type="EMBL" id="EFQ84272.1"/>
    </source>
</evidence>
<keyword evidence="2" id="KW-1185">Reference proteome</keyword>
<sequence>MTTLPDRPEERRIIIVRSPQDYEQVDFEETSEVTRNGDVAFVSSQPERSAGQLVLDLQRRGLLEAGAVLVQNPFNPLSYFRIDDAEDQIGIRKSHLIVQLCQVLGASKVSVISARDEKHNLEMRVEAGLVVPRGSLKGEGNRKRLESFVASASIIDELTGSAAPDIETARDLLERAGLDDDIALHQLVVARAHPTNTLRKRTVKVNMTQEASRTIDAVIEARHLLAKAGGKFRSSEVRRTSVTFTYEIEFGADVS</sequence>
<evidence type="ECO:0000313" key="2">
    <source>
        <dbReference type="Proteomes" id="UP000003111"/>
    </source>
</evidence>
<dbReference type="EMBL" id="ACLF03000003">
    <property type="protein sequence ID" value="EFQ84272.1"/>
    <property type="molecule type" value="Genomic_DNA"/>
</dbReference>
<dbReference type="AlphaFoldDB" id="E2SAJ8"/>
<dbReference type="OrthoDB" id="8479139at2"/>
<gene>
    <name evidence="1" type="ORF">HMPREF0063_10988</name>
</gene>
<name>E2SAJ8_9ACTN</name>
<organism evidence="1 2">
    <name type="scientific">Aeromicrobium marinum DSM 15272</name>
    <dbReference type="NCBI Taxonomy" id="585531"/>
    <lineage>
        <taxon>Bacteria</taxon>
        <taxon>Bacillati</taxon>
        <taxon>Actinomycetota</taxon>
        <taxon>Actinomycetes</taxon>
        <taxon>Propionibacteriales</taxon>
        <taxon>Nocardioidaceae</taxon>
        <taxon>Aeromicrobium</taxon>
    </lineage>
</organism>